<evidence type="ECO:0000256" key="1">
    <source>
        <dbReference type="SAM" id="MobiDB-lite"/>
    </source>
</evidence>
<dbReference type="AlphaFoldDB" id="A0A2T0GSK1"/>
<dbReference type="Gene3D" id="3.30.70.240">
    <property type="match status" value="1"/>
</dbReference>
<evidence type="ECO:0000313" key="2">
    <source>
        <dbReference type="EMBL" id="PRW62079.1"/>
    </source>
</evidence>
<sequence>MTVVVLTAVPPGLRGHLTRWLLEISPGVFVGNVSARVREELWERIREFAADGRAIMVHSTQGEQRLSFEVHGHDWTPVDYDGVKLMRRRTVPDYVPADEVPAHKPLSQQKKPAHTDTAPTINSETVWKRREGRRKFKRK</sequence>
<evidence type="ECO:0000313" key="3">
    <source>
        <dbReference type="Proteomes" id="UP000239352"/>
    </source>
</evidence>
<dbReference type="Pfam" id="PF09707">
    <property type="entry name" value="Cas_Cas2CT1978"/>
    <property type="match status" value="1"/>
</dbReference>
<dbReference type="NCBIfam" id="TIGR01873">
    <property type="entry name" value="cas_CT1978"/>
    <property type="match status" value="1"/>
</dbReference>
<dbReference type="InParanoid" id="A0A2T0GSK1"/>
<dbReference type="InterPro" id="IPR010152">
    <property type="entry name" value="CRISPR-assoc_prot_Cas2_sub"/>
</dbReference>
<feature type="region of interest" description="Disordered" evidence="1">
    <location>
        <begin position="96"/>
        <end position="139"/>
    </location>
</feature>
<dbReference type="EMBL" id="PVSR01000043">
    <property type="protein sequence ID" value="PRW62079.1"/>
    <property type="molecule type" value="Genomic_DNA"/>
</dbReference>
<accession>A0A2T0GSK1</accession>
<gene>
    <name evidence="2" type="primary">cas2e</name>
    <name evidence="2" type="ORF">CEP50_17435</name>
</gene>
<organism evidence="2 3">
    <name type="scientific">Actinopolyspora mortivallis</name>
    <dbReference type="NCBI Taxonomy" id="33906"/>
    <lineage>
        <taxon>Bacteria</taxon>
        <taxon>Bacillati</taxon>
        <taxon>Actinomycetota</taxon>
        <taxon>Actinomycetes</taxon>
        <taxon>Actinopolysporales</taxon>
        <taxon>Actinopolysporaceae</taxon>
        <taxon>Actinopolyspora</taxon>
    </lineage>
</organism>
<reference evidence="2 3" key="1">
    <citation type="submission" date="2018-03" db="EMBL/GenBank/DDBJ databases">
        <title>Actinopolyspora mortivallis from Sahara, screening for active biomolecules.</title>
        <authorList>
            <person name="Selama O."/>
            <person name="Wellington E.M.H."/>
            <person name="Hacene H."/>
        </authorList>
    </citation>
    <scope>NUCLEOTIDE SEQUENCE [LARGE SCALE GENOMIC DNA]</scope>
    <source>
        <strain evidence="2 3">M5A</strain>
    </source>
</reference>
<dbReference type="CDD" id="cd09755">
    <property type="entry name" value="Cas2_I-E"/>
    <property type="match status" value="1"/>
</dbReference>
<comment type="caution">
    <text evidence="2">The sequence shown here is derived from an EMBL/GenBank/DDBJ whole genome shotgun (WGS) entry which is preliminary data.</text>
</comment>
<dbReference type="Proteomes" id="UP000239352">
    <property type="component" value="Unassembled WGS sequence"/>
</dbReference>
<feature type="compositionally biased region" description="Basic residues" evidence="1">
    <location>
        <begin position="130"/>
        <end position="139"/>
    </location>
</feature>
<proteinExistence type="predicted"/>
<protein>
    <submittedName>
        <fullName evidence="2">Type I-E CRISPR-associated endoribonuclease Cas2</fullName>
    </submittedName>
</protein>
<dbReference type="RefSeq" id="WP_106115015.1">
    <property type="nucleotide sequence ID" value="NZ_PVSR01000043.1"/>
</dbReference>
<keyword evidence="3" id="KW-1185">Reference proteome</keyword>
<name>A0A2T0GSK1_ACTMO</name>